<feature type="domain" description="Nephrocystin 3-like N-terminal" evidence="5">
    <location>
        <begin position="181"/>
        <end position="282"/>
    </location>
</feature>
<dbReference type="InterPro" id="IPR019775">
    <property type="entry name" value="WD40_repeat_CS"/>
</dbReference>
<dbReference type="InterPro" id="IPR001680">
    <property type="entry name" value="WD40_rpt"/>
</dbReference>
<dbReference type="InterPro" id="IPR036322">
    <property type="entry name" value="WD40_repeat_dom_sf"/>
</dbReference>
<accession>A0A1L9V4E4</accession>
<evidence type="ECO:0000256" key="3">
    <source>
        <dbReference type="PROSITE-ProRule" id="PRU00221"/>
    </source>
</evidence>
<name>A0A1L9V4E4_ASPGL</name>
<protein>
    <submittedName>
        <fullName evidence="6">Uncharacterized protein</fullName>
    </submittedName>
</protein>
<dbReference type="PROSITE" id="PS50082">
    <property type="entry name" value="WD_REPEATS_2"/>
    <property type="match status" value="1"/>
</dbReference>
<gene>
    <name evidence="6" type="ORF">ASPGLDRAFT_86239</name>
</gene>
<keyword evidence="7" id="KW-1185">Reference proteome</keyword>
<feature type="domain" description="Azaphilone pigments biosynthesis cluster protein L N-terminal" evidence="4">
    <location>
        <begin position="1"/>
        <end position="136"/>
    </location>
</feature>
<evidence type="ECO:0000259" key="5">
    <source>
        <dbReference type="Pfam" id="PF24883"/>
    </source>
</evidence>
<dbReference type="RefSeq" id="XP_022395511.1">
    <property type="nucleotide sequence ID" value="XM_022550372.1"/>
</dbReference>
<reference evidence="7" key="1">
    <citation type="journal article" date="2017" name="Genome Biol.">
        <title>Comparative genomics reveals high biological diversity and specific adaptations in the industrially and medically important fungal genus Aspergillus.</title>
        <authorList>
            <person name="de Vries R.P."/>
            <person name="Riley R."/>
            <person name="Wiebenga A."/>
            <person name="Aguilar-Osorio G."/>
            <person name="Amillis S."/>
            <person name="Uchima C.A."/>
            <person name="Anderluh G."/>
            <person name="Asadollahi M."/>
            <person name="Askin M."/>
            <person name="Barry K."/>
            <person name="Battaglia E."/>
            <person name="Bayram O."/>
            <person name="Benocci T."/>
            <person name="Braus-Stromeyer S.A."/>
            <person name="Caldana C."/>
            <person name="Canovas D."/>
            <person name="Cerqueira G.C."/>
            <person name="Chen F."/>
            <person name="Chen W."/>
            <person name="Choi C."/>
            <person name="Clum A."/>
            <person name="Dos Santos R.A."/>
            <person name="Damasio A.R."/>
            <person name="Diallinas G."/>
            <person name="Emri T."/>
            <person name="Fekete E."/>
            <person name="Flipphi M."/>
            <person name="Freyberg S."/>
            <person name="Gallo A."/>
            <person name="Gournas C."/>
            <person name="Habgood R."/>
            <person name="Hainaut M."/>
            <person name="Harispe M.L."/>
            <person name="Henrissat B."/>
            <person name="Hilden K.S."/>
            <person name="Hope R."/>
            <person name="Hossain A."/>
            <person name="Karabika E."/>
            <person name="Karaffa L."/>
            <person name="Karanyi Z."/>
            <person name="Krasevec N."/>
            <person name="Kuo A."/>
            <person name="Kusch H."/>
            <person name="LaButti K."/>
            <person name="Lagendijk E.L."/>
            <person name="Lapidus A."/>
            <person name="Levasseur A."/>
            <person name="Lindquist E."/>
            <person name="Lipzen A."/>
            <person name="Logrieco A.F."/>
            <person name="MacCabe A."/>
            <person name="Maekelae M.R."/>
            <person name="Malavazi I."/>
            <person name="Melin P."/>
            <person name="Meyer V."/>
            <person name="Mielnichuk N."/>
            <person name="Miskei M."/>
            <person name="Molnar A.P."/>
            <person name="Mule G."/>
            <person name="Ngan C.Y."/>
            <person name="Orejas M."/>
            <person name="Orosz E."/>
            <person name="Ouedraogo J.P."/>
            <person name="Overkamp K.M."/>
            <person name="Park H.-S."/>
            <person name="Perrone G."/>
            <person name="Piumi F."/>
            <person name="Punt P.J."/>
            <person name="Ram A.F."/>
            <person name="Ramon A."/>
            <person name="Rauscher S."/>
            <person name="Record E."/>
            <person name="Riano-Pachon D.M."/>
            <person name="Robert V."/>
            <person name="Roehrig J."/>
            <person name="Ruller R."/>
            <person name="Salamov A."/>
            <person name="Salih N.S."/>
            <person name="Samson R.A."/>
            <person name="Sandor E."/>
            <person name="Sanguinetti M."/>
            <person name="Schuetze T."/>
            <person name="Sepcic K."/>
            <person name="Shelest E."/>
            <person name="Sherlock G."/>
            <person name="Sophianopoulou V."/>
            <person name="Squina F.M."/>
            <person name="Sun H."/>
            <person name="Susca A."/>
            <person name="Todd R.B."/>
            <person name="Tsang A."/>
            <person name="Unkles S.E."/>
            <person name="van de Wiele N."/>
            <person name="van Rossen-Uffink D."/>
            <person name="Oliveira J.V."/>
            <person name="Vesth T.C."/>
            <person name="Visser J."/>
            <person name="Yu J.-H."/>
            <person name="Zhou M."/>
            <person name="Andersen M.R."/>
            <person name="Archer D.B."/>
            <person name="Baker S.E."/>
            <person name="Benoit I."/>
            <person name="Brakhage A.A."/>
            <person name="Braus G.H."/>
            <person name="Fischer R."/>
            <person name="Frisvad J.C."/>
            <person name="Goldman G.H."/>
            <person name="Houbraken J."/>
            <person name="Oakley B."/>
            <person name="Pocsi I."/>
            <person name="Scazzocchio C."/>
            <person name="Seiboth B."/>
            <person name="vanKuyk P.A."/>
            <person name="Wortman J."/>
            <person name="Dyer P.S."/>
            <person name="Grigoriev I.V."/>
        </authorList>
    </citation>
    <scope>NUCLEOTIDE SEQUENCE [LARGE SCALE GENOMIC DNA]</scope>
    <source>
        <strain evidence="7">CBS 516.65</strain>
    </source>
</reference>
<dbReference type="STRING" id="1160497.A0A1L9V4E4"/>
<dbReference type="VEuPathDB" id="FungiDB:ASPGLDRAFT_86239"/>
<dbReference type="PROSITE" id="PS00678">
    <property type="entry name" value="WD_REPEATS_1"/>
    <property type="match status" value="1"/>
</dbReference>
<dbReference type="PANTHER" id="PTHR10039:SF14">
    <property type="entry name" value="NACHT DOMAIN-CONTAINING PROTEIN"/>
    <property type="match status" value="1"/>
</dbReference>
<dbReference type="Pfam" id="PF17111">
    <property type="entry name" value="PigL_N"/>
    <property type="match status" value="1"/>
</dbReference>
<sequence>MDGLSSAASVIAVIQLTGSLVKLCGDYIQQVKDAKDEIFKLQQVVTDLAGVLSELKVLLQGPNGSRLSSSQTLDSPITKCYSTLATLELTIGPGKRKRVMRRLGRRALVWPLKRTEVERIISDLERYKSTFTVSLQIDQTAIITGMDLKQLPVVCGAEFDSYTNQHEEYCLPGTRTDILRQVMEWVRTPHGKCIFWLNGEAGTGKSTISRTVSKTLKEANLLGASFFFKRGEGDQGNAMKLFPTITSQLAKSIPQLIPGIQKAIHDNSDIAGVKNLLNRLLNGQGEKQKKQLVQEYQQVVGVIVILESPLSVISLSRLIGLPQRVFHLRLNQLHSVLSVPDDETLPVRLFHLSFREFLLDPETREKTDFWVDEKDMHYRLTTRCLLMCQNLRKNICGLPSDGTQRADINQQTIDHCLSPELQYSCRYWAHHLTQCTDLHDVMYDALSFLQRHFLHWVEAMNLLGVGSEVVGIINLLQTGVAGDNHDAISEFLYDAKRFILKNRQIADEAPLQIYCAGLVFAPRMAIIRGEFKSELPSWICQLPQVNERWSAELQALEGHTSWVHSVAFSPNGRLLASASDDKTVRLWDTASGALQQTLSTERMVTELESSQNGSHLSTNLGPLNLQSRCVNYISNSSKTNPEIFLQRRDWIALNRKPVLWLPPEARPSCSAVKANTIALGHWSGRISFIGFQS</sequence>
<keyword evidence="1 3" id="KW-0853">WD repeat</keyword>
<dbReference type="GeneID" id="34466632"/>
<dbReference type="PANTHER" id="PTHR10039">
    <property type="entry name" value="AMELOGENIN"/>
    <property type="match status" value="1"/>
</dbReference>
<organism evidence="6 7">
    <name type="scientific">Aspergillus glaucus CBS 516.65</name>
    <dbReference type="NCBI Taxonomy" id="1160497"/>
    <lineage>
        <taxon>Eukaryota</taxon>
        <taxon>Fungi</taxon>
        <taxon>Dikarya</taxon>
        <taxon>Ascomycota</taxon>
        <taxon>Pezizomycotina</taxon>
        <taxon>Eurotiomycetes</taxon>
        <taxon>Eurotiomycetidae</taxon>
        <taxon>Eurotiales</taxon>
        <taxon>Aspergillaceae</taxon>
        <taxon>Aspergillus</taxon>
        <taxon>Aspergillus subgen. Aspergillus</taxon>
    </lineage>
</organism>
<dbReference type="AlphaFoldDB" id="A0A1L9V4E4"/>
<dbReference type="Pfam" id="PF24883">
    <property type="entry name" value="NPHP3_N"/>
    <property type="match status" value="1"/>
</dbReference>
<evidence type="ECO:0000256" key="1">
    <source>
        <dbReference type="ARBA" id="ARBA00022574"/>
    </source>
</evidence>
<feature type="repeat" description="WD" evidence="3">
    <location>
        <begin position="556"/>
        <end position="597"/>
    </location>
</feature>
<dbReference type="InterPro" id="IPR031348">
    <property type="entry name" value="PigL_N"/>
</dbReference>
<evidence type="ECO:0000313" key="6">
    <source>
        <dbReference type="EMBL" id="OJJ78813.1"/>
    </source>
</evidence>
<evidence type="ECO:0000256" key="2">
    <source>
        <dbReference type="ARBA" id="ARBA00022737"/>
    </source>
</evidence>
<dbReference type="EMBL" id="KV878926">
    <property type="protein sequence ID" value="OJJ78813.1"/>
    <property type="molecule type" value="Genomic_DNA"/>
</dbReference>
<dbReference type="Gene3D" id="2.130.10.10">
    <property type="entry name" value="YVTN repeat-like/Quinoprotein amine dehydrogenase"/>
    <property type="match status" value="1"/>
</dbReference>
<dbReference type="InterPro" id="IPR027417">
    <property type="entry name" value="P-loop_NTPase"/>
</dbReference>
<dbReference type="OrthoDB" id="674604at2759"/>
<dbReference type="SUPFAM" id="SSF52540">
    <property type="entry name" value="P-loop containing nucleoside triphosphate hydrolases"/>
    <property type="match status" value="1"/>
</dbReference>
<proteinExistence type="predicted"/>
<dbReference type="PROSITE" id="PS50294">
    <property type="entry name" value="WD_REPEATS_REGION"/>
    <property type="match status" value="1"/>
</dbReference>
<dbReference type="Proteomes" id="UP000184300">
    <property type="component" value="Unassembled WGS sequence"/>
</dbReference>
<evidence type="ECO:0000313" key="7">
    <source>
        <dbReference type="Proteomes" id="UP000184300"/>
    </source>
</evidence>
<dbReference type="Pfam" id="PF00400">
    <property type="entry name" value="WD40"/>
    <property type="match status" value="1"/>
</dbReference>
<keyword evidence="2" id="KW-0677">Repeat</keyword>
<dbReference type="SUPFAM" id="SSF50978">
    <property type="entry name" value="WD40 repeat-like"/>
    <property type="match status" value="1"/>
</dbReference>
<dbReference type="InterPro" id="IPR056884">
    <property type="entry name" value="NPHP3-like_N"/>
</dbReference>
<dbReference type="SMART" id="SM00320">
    <property type="entry name" value="WD40"/>
    <property type="match status" value="1"/>
</dbReference>
<dbReference type="InterPro" id="IPR015943">
    <property type="entry name" value="WD40/YVTN_repeat-like_dom_sf"/>
</dbReference>
<evidence type="ECO:0000259" key="4">
    <source>
        <dbReference type="Pfam" id="PF17111"/>
    </source>
</evidence>